<dbReference type="Gene3D" id="3.90.70.130">
    <property type="match status" value="1"/>
</dbReference>
<dbReference type="PROSITE" id="PS50206">
    <property type="entry name" value="RHODANESE_3"/>
    <property type="match status" value="1"/>
</dbReference>
<protein>
    <submittedName>
        <fullName evidence="3">Ufm1-specific protease 2</fullName>
    </submittedName>
</protein>
<keyword evidence="4" id="KW-1185">Reference proteome</keyword>
<feature type="non-terminal residue" evidence="3">
    <location>
        <position position="644"/>
    </location>
</feature>
<comment type="caution">
    <text evidence="3">The sequence shown here is derived from an EMBL/GenBank/DDBJ whole genome shotgun (WGS) entry which is preliminary data.</text>
</comment>
<proteinExistence type="predicted"/>
<evidence type="ECO:0000256" key="1">
    <source>
        <dbReference type="ARBA" id="ARBA00022801"/>
    </source>
</evidence>
<dbReference type="Pfam" id="PF07910">
    <property type="entry name" value="Peptidase_C78"/>
    <property type="match status" value="1"/>
</dbReference>
<accession>A0A5A7P390</accession>
<dbReference type="InterPro" id="IPR038538">
    <property type="entry name" value="MTERF_sf"/>
</dbReference>
<name>A0A5A7P390_STRAF</name>
<dbReference type="GO" id="GO:0006508">
    <property type="term" value="P:proteolysis"/>
    <property type="evidence" value="ECO:0007669"/>
    <property type="project" value="UniProtKB-KW"/>
</dbReference>
<gene>
    <name evidence="3" type="ORF">STAS_02983</name>
</gene>
<dbReference type="OrthoDB" id="637682at2759"/>
<organism evidence="3 4">
    <name type="scientific">Striga asiatica</name>
    <name type="common">Asiatic witchweed</name>
    <name type="synonym">Buchnera asiatica</name>
    <dbReference type="NCBI Taxonomy" id="4170"/>
    <lineage>
        <taxon>Eukaryota</taxon>
        <taxon>Viridiplantae</taxon>
        <taxon>Streptophyta</taxon>
        <taxon>Embryophyta</taxon>
        <taxon>Tracheophyta</taxon>
        <taxon>Spermatophyta</taxon>
        <taxon>Magnoliopsida</taxon>
        <taxon>eudicotyledons</taxon>
        <taxon>Gunneridae</taxon>
        <taxon>Pentapetalae</taxon>
        <taxon>asterids</taxon>
        <taxon>lamiids</taxon>
        <taxon>Lamiales</taxon>
        <taxon>Orobanchaceae</taxon>
        <taxon>Buchnereae</taxon>
        <taxon>Striga</taxon>
    </lineage>
</organism>
<sequence length="644" mass="73081">MAALSLLCHHYHHLHPYVIPAPYCCPSLRPYLFIFAKPPQSPTKTPISVSVPIFTIYQPKKYSNCSYTASTFPSFYSEAQQQTDDGNRLEEVREAIREYLEQLGVCVISGDCAFLILDPHYTGNEDLKKIVNGGWCAWKKAVDAKGKHFFLHNKFYNLLLPQRPNMYETQMLRKFAFWFVRRTAYEREVTKVVLKAMGQVSKIVVIAEIIKPKLMRDASSLETPSCSRYSLMASLNSSKRLPSVEAREGRGSVATITVYFGLINRENRNGDGDGGFGRALGWFREYEHTVALPAYMAAPSLLCHHYHHLHPYVIPASYCCPSLRPQLFIFAKPPQSPTKTPISVTVLIFTIYQPKKYSNCSYTALTFPRFDSEDQKQTDDDNRLEEVREAIREYLEQFGVSREDASRISFGCPNDLKMLIDGVQDLDDWNSWSAAAGPGDQGPVQFKNRVYQIAKQKGDKGILPFLESEGLPLSSATRLARYLSSSGSNVLPLLVHKVFNNLTGSFSAFFCSLFVLFSLKWLFSCTCGCKFLNFLIFFFPSQVKYVKEILFSGSLDSEFIGKNARRMMTHLSISVDEDVQQTLAFFEKVEARRGGLNLLGSDNTSFRYLIESFPRLLSLPIESRLKVTVKVLEDIGVPNERVRN</sequence>
<dbReference type="InterPro" id="IPR012462">
    <property type="entry name" value="UFSP1/2_DUB_cat"/>
</dbReference>
<reference evidence="4" key="1">
    <citation type="journal article" date="2019" name="Curr. Biol.">
        <title>Genome Sequence of Striga asiatica Provides Insight into the Evolution of Plant Parasitism.</title>
        <authorList>
            <person name="Yoshida S."/>
            <person name="Kim S."/>
            <person name="Wafula E.K."/>
            <person name="Tanskanen J."/>
            <person name="Kim Y.M."/>
            <person name="Honaas L."/>
            <person name="Yang Z."/>
            <person name="Spallek T."/>
            <person name="Conn C.E."/>
            <person name="Ichihashi Y."/>
            <person name="Cheong K."/>
            <person name="Cui S."/>
            <person name="Der J.P."/>
            <person name="Gundlach H."/>
            <person name="Jiao Y."/>
            <person name="Hori C."/>
            <person name="Ishida J.K."/>
            <person name="Kasahara H."/>
            <person name="Kiba T."/>
            <person name="Kim M.S."/>
            <person name="Koo N."/>
            <person name="Laohavisit A."/>
            <person name="Lee Y.H."/>
            <person name="Lumba S."/>
            <person name="McCourt P."/>
            <person name="Mortimer J.C."/>
            <person name="Mutuku J.M."/>
            <person name="Nomura T."/>
            <person name="Sasaki-Sekimoto Y."/>
            <person name="Seto Y."/>
            <person name="Wang Y."/>
            <person name="Wakatake T."/>
            <person name="Sakakibara H."/>
            <person name="Demura T."/>
            <person name="Yamaguchi S."/>
            <person name="Yoneyama K."/>
            <person name="Manabe R.I."/>
            <person name="Nelson D.C."/>
            <person name="Schulman A.H."/>
            <person name="Timko M.P."/>
            <person name="dePamphilis C.W."/>
            <person name="Choi D."/>
            <person name="Shirasu K."/>
        </authorList>
    </citation>
    <scope>NUCLEOTIDE SEQUENCE [LARGE SCALE GENOMIC DNA]</scope>
    <source>
        <strain evidence="4">cv. UVA1</strain>
    </source>
</reference>
<dbReference type="Gene3D" id="1.25.70.10">
    <property type="entry name" value="Transcription termination factor 3, mitochondrial"/>
    <property type="match status" value="1"/>
</dbReference>
<dbReference type="PANTHER" id="PTHR48153:SF2">
    <property type="entry name" value="UFM1-SPECIFIC PROTEASE 2"/>
    <property type="match status" value="1"/>
</dbReference>
<dbReference type="Proteomes" id="UP000325081">
    <property type="component" value="Unassembled WGS sequence"/>
</dbReference>
<dbReference type="AlphaFoldDB" id="A0A5A7P390"/>
<evidence type="ECO:0000259" key="2">
    <source>
        <dbReference type="PROSITE" id="PS50206"/>
    </source>
</evidence>
<evidence type="ECO:0000313" key="3">
    <source>
        <dbReference type="EMBL" id="GER27286.1"/>
    </source>
</evidence>
<dbReference type="GO" id="GO:0071567">
    <property type="term" value="F:deUFMylase activity"/>
    <property type="evidence" value="ECO:0007669"/>
    <property type="project" value="TreeGrafter"/>
</dbReference>
<feature type="domain" description="Rhodanese" evidence="2">
    <location>
        <begin position="129"/>
        <end position="147"/>
    </location>
</feature>
<dbReference type="PANTHER" id="PTHR48153">
    <property type="entry name" value="UFM1-SPECIFIC PROTEASE 2"/>
    <property type="match status" value="1"/>
</dbReference>
<dbReference type="InterPro" id="IPR001763">
    <property type="entry name" value="Rhodanese-like_dom"/>
</dbReference>
<keyword evidence="3" id="KW-0645">Protease</keyword>
<keyword evidence="1" id="KW-0378">Hydrolase</keyword>
<dbReference type="EMBL" id="BKCP01001669">
    <property type="protein sequence ID" value="GER27286.1"/>
    <property type="molecule type" value="Genomic_DNA"/>
</dbReference>
<evidence type="ECO:0000313" key="4">
    <source>
        <dbReference type="Proteomes" id="UP000325081"/>
    </source>
</evidence>